<dbReference type="OrthoDB" id="1912459at2759"/>
<proteinExistence type="predicted"/>
<dbReference type="EMBL" id="QPKB01000010">
    <property type="protein sequence ID" value="RWR93685.1"/>
    <property type="molecule type" value="Genomic_DNA"/>
</dbReference>
<name>A0A3S3N0V8_9MAGN</name>
<sequence length="600" mass="61588">MCVKSYGAPDSVLSLILTNHRQFHLMTSLDSTAQAGHPGATDLKGEIYQKIKSMKELYLPELTELHRKITMRCQQFPKSSILPTYKEKLPQLEKQIINYLAKNGCTKPAASQQSGHQQLQESVGQPHLLMQQPESQIHQLQQQENQGQQSSDVEGLDVSDKDEYDTEDSFINDTELVATAHTTDRCCSCSSDSYNSTLSSNSYKLQKQLSQLHQETDLNDLKVRPGAGVKPGMFPQRHLTGQQETISTAKDNSSSPSFFSSVPSCCITSTSSAFIPIDQPREFSFDSPNSGNIFAICSLSLLWNPPSHLCRAFHWDTWDPGLPFANCSVDGNQGNAPQNIFGELSAPERPSERLTRAVRLAAVRRVGVGGVGPISALRTGFDAEGPAGAGGVGFTSVVGPAVGGGRGLAVVEIVTVGPAGAGGTGLVSLDEAFGAAGGNGGGGGPGLAGDGPDLVVVGTAGAGGGSFDMMGTVTSARLGGEDPTGLVLVGSAEVGGAGLPVVGPAGAIFVGGGGGGGGNGDGTRAIVTGTIVPPEAGGGNDATGLVVVGPSLATSPLKGSGDCGPPVAGSGPEVILRSGLNVGLILRALNTFSQMPTGLG</sequence>
<comment type="caution">
    <text evidence="2">The sequence shown here is derived from an EMBL/GenBank/DDBJ whole genome shotgun (WGS) entry which is preliminary data.</text>
</comment>
<dbReference type="STRING" id="337451.A0A3S3N0V8"/>
<feature type="compositionally biased region" description="Low complexity" evidence="1">
    <location>
        <begin position="134"/>
        <end position="149"/>
    </location>
</feature>
<gene>
    <name evidence="2" type="ORF">CKAN_02295000</name>
</gene>
<dbReference type="GO" id="GO:0031490">
    <property type="term" value="F:chromatin DNA binding"/>
    <property type="evidence" value="ECO:0007669"/>
    <property type="project" value="InterPro"/>
</dbReference>
<evidence type="ECO:0000256" key="1">
    <source>
        <dbReference type="SAM" id="MobiDB-lite"/>
    </source>
</evidence>
<organism evidence="2 3">
    <name type="scientific">Cinnamomum micranthum f. kanehirae</name>
    <dbReference type="NCBI Taxonomy" id="337451"/>
    <lineage>
        <taxon>Eukaryota</taxon>
        <taxon>Viridiplantae</taxon>
        <taxon>Streptophyta</taxon>
        <taxon>Embryophyta</taxon>
        <taxon>Tracheophyta</taxon>
        <taxon>Spermatophyta</taxon>
        <taxon>Magnoliopsida</taxon>
        <taxon>Magnoliidae</taxon>
        <taxon>Laurales</taxon>
        <taxon>Lauraceae</taxon>
        <taxon>Cinnamomum</taxon>
    </lineage>
</organism>
<dbReference type="PANTHER" id="PTHR33137:SF4">
    <property type="entry name" value="MEDIATOR OF RNA POLYMERASE II TRANSCRIPTION SUBUNIT 15A-RELATED"/>
    <property type="match status" value="1"/>
</dbReference>
<dbReference type="AlphaFoldDB" id="A0A3S3N0V8"/>
<accession>A0A3S3N0V8</accession>
<feature type="region of interest" description="Disordered" evidence="1">
    <location>
        <begin position="134"/>
        <end position="170"/>
    </location>
</feature>
<dbReference type="Proteomes" id="UP000283530">
    <property type="component" value="Unassembled WGS sequence"/>
</dbReference>
<reference evidence="2 3" key="1">
    <citation type="journal article" date="2019" name="Nat. Plants">
        <title>Stout camphor tree genome fills gaps in understanding of flowering plant genome evolution.</title>
        <authorList>
            <person name="Chaw S.M."/>
            <person name="Liu Y.C."/>
            <person name="Wu Y.W."/>
            <person name="Wang H.Y."/>
            <person name="Lin C.I."/>
            <person name="Wu C.S."/>
            <person name="Ke H.M."/>
            <person name="Chang L.Y."/>
            <person name="Hsu C.Y."/>
            <person name="Yang H.T."/>
            <person name="Sudianto E."/>
            <person name="Hsu M.H."/>
            <person name="Wu K.P."/>
            <person name="Wang L.N."/>
            <person name="Leebens-Mack J.H."/>
            <person name="Tsai I.J."/>
        </authorList>
    </citation>
    <scope>NUCLEOTIDE SEQUENCE [LARGE SCALE GENOMIC DNA]</scope>
    <source>
        <strain evidence="3">cv. Chaw 1501</strain>
        <tissue evidence="2">Young leaves</tissue>
    </source>
</reference>
<evidence type="ECO:0000313" key="3">
    <source>
        <dbReference type="Proteomes" id="UP000283530"/>
    </source>
</evidence>
<dbReference type="GO" id="GO:0003713">
    <property type="term" value="F:transcription coactivator activity"/>
    <property type="evidence" value="ECO:0007669"/>
    <property type="project" value="InterPro"/>
</dbReference>
<keyword evidence="3" id="KW-1185">Reference proteome</keyword>
<dbReference type="PANTHER" id="PTHR33137">
    <property type="entry name" value="MEDIATOR OF RNA POLYMERASE II TRANSCRIPTION SUBUNIT 15A-RELATED"/>
    <property type="match status" value="1"/>
</dbReference>
<evidence type="ECO:0000313" key="2">
    <source>
        <dbReference type="EMBL" id="RWR93685.1"/>
    </source>
</evidence>
<dbReference type="InterPro" id="IPR044661">
    <property type="entry name" value="MED15a/b/c-like"/>
</dbReference>
<feature type="compositionally biased region" description="Acidic residues" evidence="1">
    <location>
        <begin position="154"/>
        <end position="170"/>
    </location>
</feature>
<protein>
    <submittedName>
        <fullName evidence="2">Mediator of RNA polymerase II transcription subunit 15a isoform X1</fullName>
    </submittedName>
</protein>